<evidence type="ECO:0000256" key="2">
    <source>
        <dbReference type="SAM" id="Phobius"/>
    </source>
</evidence>
<keyword evidence="4" id="KW-1185">Reference proteome</keyword>
<dbReference type="RefSeq" id="WP_034877704.1">
    <property type="nucleotide sequence ID" value="NZ_JOKG01000004.1"/>
</dbReference>
<accession>A0A081N1L5</accession>
<evidence type="ECO:0008006" key="5">
    <source>
        <dbReference type="Google" id="ProtNLM"/>
    </source>
</evidence>
<keyword evidence="2" id="KW-0812">Transmembrane</keyword>
<dbReference type="GO" id="GO:0004713">
    <property type="term" value="F:protein tyrosine kinase activity"/>
    <property type="evidence" value="ECO:0007669"/>
    <property type="project" value="TreeGrafter"/>
</dbReference>
<dbReference type="PANTHER" id="PTHR32309">
    <property type="entry name" value="TYROSINE-PROTEIN KINASE"/>
    <property type="match status" value="1"/>
</dbReference>
<dbReference type="Proteomes" id="UP000028006">
    <property type="component" value="Unassembled WGS sequence"/>
</dbReference>
<dbReference type="AlphaFoldDB" id="A0A081N1L5"/>
<dbReference type="InterPro" id="IPR050445">
    <property type="entry name" value="Bact_polysacc_biosynth/exp"/>
</dbReference>
<name>A0A081N1L5_9GAMM</name>
<dbReference type="eggNOG" id="COG3524">
    <property type="taxonomic scope" value="Bacteria"/>
</dbReference>
<protein>
    <recommendedName>
        <fullName evidence="5">Capsule biosynthesis protein</fullName>
    </recommendedName>
</protein>
<evidence type="ECO:0000313" key="4">
    <source>
        <dbReference type="Proteomes" id="UP000028006"/>
    </source>
</evidence>
<feature type="transmembrane region" description="Helical" evidence="2">
    <location>
        <begin position="46"/>
        <end position="65"/>
    </location>
</feature>
<evidence type="ECO:0000313" key="3">
    <source>
        <dbReference type="EMBL" id="KEQ12338.1"/>
    </source>
</evidence>
<keyword evidence="1" id="KW-0175">Coiled coil</keyword>
<dbReference type="EMBL" id="JOKG01000004">
    <property type="protein sequence ID" value="KEQ12338.1"/>
    <property type="molecule type" value="Genomic_DNA"/>
</dbReference>
<keyword evidence="2" id="KW-0472">Membrane</keyword>
<sequence>MTKAKEATPIPNRLTIRKEKTKSKKAGLKNNKWYKLARRHLFYRQAGRWFLGFVVIPWTLSAAYYTGIASERYVSEASFMIEKSDSGAGSVEGLSLFGVTPQAGNDQRILEAFIKSPDMMYFLDEQADLRRHYTDKADPLSRLSLDASHERFLQFYRDHIRIRFNDSNGMLDLETQGFTPEFAQNLARLILERSEAFVNEISHSLAAEQLKFVQQEVGLTEQRLKEMTANLVAFQNETGLLSATEQGAALNSIMNELQAELIRSKTELQTLTSYLNENSSQVVALKQRIAALQKQLSAEKIRLTDSETTTLNDLAAQQQELQLDLDLATKAYSSALVALESARTEASRKLKQLVVVSSPHLSEEAKYPRVAYILINILLILLAIYALVRMIRATIREHRD</sequence>
<organism evidence="3 4">
    <name type="scientific">Endozoicomonas montiporae</name>
    <dbReference type="NCBI Taxonomy" id="1027273"/>
    <lineage>
        <taxon>Bacteria</taxon>
        <taxon>Pseudomonadati</taxon>
        <taxon>Pseudomonadota</taxon>
        <taxon>Gammaproteobacteria</taxon>
        <taxon>Oceanospirillales</taxon>
        <taxon>Endozoicomonadaceae</taxon>
        <taxon>Endozoicomonas</taxon>
    </lineage>
</organism>
<feature type="transmembrane region" description="Helical" evidence="2">
    <location>
        <begin position="370"/>
        <end position="388"/>
    </location>
</feature>
<reference evidence="3 4" key="1">
    <citation type="submission" date="2014-06" db="EMBL/GenBank/DDBJ databases">
        <title>Whole Genome Sequences of Three Symbiotic Endozoicomonas Bacteria.</title>
        <authorList>
            <person name="Neave M.J."/>
            <person name="Apprill A."/>
            <person name="Voolstra C.R."/>
        </authorList>
    </citation>
    <scope>NUCLEOTIDE SEQUENCE [LARGE SCALE GENOMIC DNA]</scope>
    <source>
        <strain evidence="3 4">LMG 24815</strain>
    </source>
</reference>
<dbReference type="GO" id="GO:0005886">
    <property type="term" value="C:plasma membrane"/>
    <property type="evidence" value="ECO:0007669"/>
    <property type="project" value="TreeGrafter"/>
</dbReference>
<gene>
    <name evidence="3" type="ORF">GZ77_17445</name>
</gene>
<feature type="coiled-coil region" evidence="1">
    <location>
        <begin position="275"/>
        <end position="331"/>
    </location>
</feature>
<evidence type="ECO:0000256" key="1">
    <source>
        <dbReference type="SAM" id="Coils"/>
    </source>
</evidence>
<comment type="caution">
    <text evidence="3">The sequence shown here is derived from an EMBL/GenBank/DDBJ whole genome shotgun (WGS) entry which is preliminary data.</text>
</comment>
<proteinExistence type="predicted"/>
<keyword evidence="2" id="KW-1133">Transmembrane helix</keyword>
<dbReference type="PANTHER" id="PTHR32309:SF13">
    <property type="entry name" value="FERRIC ENTEROBACTIN TRANSPORT PROTEIN FEPE"/>
    <property type="match status" value="1"/>
</dbReference>